<dbReference type="InParanoid" id="W0DZD0"/>
<dbReference type="STRING" id="717772.THIAE_02315"/>
<keyword evidence="2" id="KW-0472">Membrane</keyword>
<proteinExistence type="predicted"/>
<keyword evidence="2" id="KW-0812">Transmembrane</keyword>
<sequence length="185" mass="21584">MIKADELLQRLQAIDLAQLNPQEVEQQVLGKRVWLHTFTFPITIGILAIFTLLATWLVNNMLYGFLVALLVVWFLGKLFESYEHDTQRQVQARLEEIIKGIEGEQGLLIHFSAFLPKRYGALLQALRKQRYGYVLQYYQAATLLQKRLDQARFKKYWHSKYPEMDPELSDESTDDYANTGQQKTA</sequence>
<evidence type="ECO:0000256" key="1">
    <source>
        <dbReference type="SAM" id="MobiDB-lite"/>
    </source>
</evidence>
<dbReference type="AlphaFoldDB" id="W0DZD0"/>
<evidence type="ECO:0000313" key="4">
    <source>
        <dbReference type="Proteomes" id="UP000005380"/>
    </source>
</evidence>
<dbReference type="Proteomes" id="UP000005380">
    <property type="component" value="Chromosome"/>
</dbReference>
<evidence type="ECO:0000256" key="2">
    <source>
        <dbReference type="SAM" id="Phobius"/>
    </source>
</evidence>
<gene>
    <name evidence="3" type="ORF">THIAE_02315</name>
</gene>
<feature type="compositionally biased region" description="Polar residues" evidence="1">
    <location>
        <begin position="175"/>
        <end position="185"/>
    </location>
</feature>
<dbReference type="RefSeq" id="WP_006459884.1">
    <property type="nucleotide sequence ID" value="NZ_CP007030.1"/>
</dbReference>
<accession>W0DZD0</accession>
<feature type="transmembrane region" description="Helical" evidence="2">
    <location>
        <begin position="62"/>
        <end position="79"/>
    </location>
</feature>
<dbReference type="KEGG" id="tao:THIAE_02315"/>
<organism evidence="3 4">
    <name type="scientific">Thiomicrospira aerophila AL3</name>
    <dbReference type="NCBI Taxonomy" id="717772"/>
    <lineage>
        <taxon>Bacteria</taxon>
        <taxon>Pseudomonadati</taxon>
        <taxon>Pseudomonadota</taxon>
        <taxon>Gammaproteobacteria</taxon>
        <taxon>Thiotrichales</taxon>
        <taxon>Piscirickettsiaceae</taxon>
        <taxon>Thiomicrospira</taxon>
    </lineage>
</organism>
<dbReference type="HOGENOM" id="CLU_1460663_0_0_6"/>
<reference evidence="3 4" key="1">
    <citation type="submission" date="2013-12" db="EMBL/GenBank/DDBJ databases">
        <authorList>
            <consortium name="DOE Joint Genome Institute"/>
            <person name="Kappler U."/>
            <person name="Huntemann M."/>
            <person name="Han J."/>
            <person name="Chen A."/>
            <person name="Kyrpides N."/>
            <person name="Mavromatis K."/>
            <person name="Markowitz V."/>
            <person name="Palaniappan K."/>
            <person name="Ivanova N."/>
            <person name="Schaumberg A."/>
            <person name="Pati A."/>
            <person name="Liolios K."/>
            <person name="Nordberg H.P."/>
            <person name="Cantor M.N."/>
            <person name="Hua S.X."/>
            <person name="Woyke T."/>
        </authorList>
    </citation>
    <scope>NUCLEOTIDE SEQUENCE [LARGE SCALE GENOMIC DNA]</scope>
    <source>
        <strain evidence="4">AL2</strain>
    </source>
</reference>
<feature type="region of interest" description="Disordered" evidence="1">
    <location>
        <begin position="163"/>
        <end position="185"/>
    </location>
</feature>
<keyword evidence="4" id="KW-1185">Reference proteome</keyword>
<protein>
    <submittedName>
        <fullName evidence="3">Uncharacterized protein</fullName>
    </submittedName>
</protein>
<name>W0DZD0_9GAMM</name>
<dbReference type="eggNOG" id="ENOG50347Y0">
    <property type="taxonomic scope" value="Bacteria"/>
</dbReference>
<dbReference type="EMBL" id="CP007030">
    <property type="protein sequence ID" value="AHF02191.1"/>
    <property type="molecule type" value="Genomic_DNA"/>
</dbReference>
<evidence type="ECO:0000313" key="3">
    <source>
        <dbReference type="EMBL" id="AHF02191.1"/>
    </source>
</evidence>
<feature type="transmembrane region" description="Helical" evidence="2">
    <location>
        <begin position="33"/>
        <end position="56"/>
    </location>
</feature>
<feature type="compositionally biased region" description="Acidic residues" evidence="1">
    <location>
        <begin position="164"/>
        <end position="174"/>
    </location>
</feature>
<keyword evidence="2" id="KW-1133">Transmembrane helix</keyword>
<dbReference type="OrthoDB" id="5612235at2"/>